<keyword evidence="6 7" id="KW-0472">Membrane</keyword>
<feature type="transmembrane region" description="Helical" evidence="7">
    <location>
        <begin position="477"/>
        <end position="496"/>
    </location>
</feature>
<feature type="transmembrane region" description="Helical" evidence="7">
    <location>
        <begin position="336"/>
        <end position="355"/>
    </location>
</feature>
<feature type="transmembrane region" description="Helical" evidence="7">
    <location>
        <begin position="304"/>
        <end position="329"/>
    </location>
</feature>
<feature type="transmembrane region" description="Helical" evidence="7">
    <location>
        <begin position="106"/>
        <end position="128"/>
    </location>
</feature>
<feature type="transmembrane region" description="Helical" evidence="7">
    <location>
        <begin position="49"/>
        <end position="68"/>
    </location>
</feature>
<keyword evidence="4 7" id="KW-0812">Transmembrane</keyword>
<evidence type="ECO:0000256" key="4">
    <source>
        <dbReference type="ARBA" id="ARBA00022692"/>
    </source>
</evidence>
<name>A0A920CZK3_9BACL</name>
<feature type="transmembrane region" description="Helical" evidence="7">
    <location>
        <begin position="168"/>
        <end position="189"/>
    </location>
</feature>
<evidence type="ECO:0000256" key="2">
    <source>
        <dbReference type="ARBA" id="ARBA00022448"/>
    </source>
</evidence>
<dbReference type="Gene3D" id="1.20.1250.20">
    <property type="entry name" value="MFS general substrate transporter like domains"/>
    <property type="match status" value="1"/>
</dbReference>
<comment type="caution">
    <text evidence="9">The sequence shown here is derived from an EMBL/GenBank/DDBJ whole genome shotgun (WGS) entry which is preliminary data.</text>
</comment>
<dbReference type="InterPro" id="IPR011701">
    <property type="entry name" value="MFS"/>
</dbReference>
<accession>A0A920CZK3</accession>
<dbReference type="EMBL" id="BOSE01000006">
    <property type="protein sequence ID" value="GIP17573.1"/>
    <property type="molecule type" value="Genomic_DNA"/>
</dbReference>
<evidence type="ECO:0000256" key="5">
    <source>
        <dbReference type="ARBA" id="ARBA00022989"/>
    </source>
</evidence>
<dbReference type="SUPFAM" id="SSF103473">
    <property type="entry name" value="MFS general substrate transporter"/>
    <property type="match status" value="1"/>
</dbReference>
<feature type="transmembrane region" description="Helical" evidence="7">
    <location>
        <begin position="403"/>
        <end position="421"/>
    </location>
</feature>
<comment type="subcellular location">
    <subcellularLocation>
        <location evidence="1">Cell membrane</location>
        <topology evidence="1">Multi-pass membrane protein</topology>
    </subcellularLocation>
</comment>
<keyword evidence="2" id="KW-0813">Transport</keyword>
<feature type="transmembrane region" description="Helical" evidence="7">
    <location>
        <begin position="272"/>
        <end position="292"/>
    </location>
</feature>
<dbReference type="InterPro" id="IPR036259">
    <property type="entry name" value="MFS_trans_sf"/>
</dbReference>
<feature type="transmembrane region" description="Helical" evidence="7">
    <location>
        <begin position="361"/>
        <end position="382"/>
    </location>
</feature>
<dbReference type="Proteomes" id="UP000683139">
    <property type="component" value="Unassembled WGS sequence"/>
</dbReference>
<keyword evidence="5 7" id="KW-1133">Transmembrane helix</keyword>
<dbReference type="InterPro" id="IPR020846">
    <property type="entry name" value="MFS_dom"/>
</dbReference>
<evidence type="ECO:0000313" key="10">
    <source>
        <dbReference type="Proteomes" id="UP000683139"/>
    </source>
</evidence>
<dbReference type="PANTHER" id="PTHR23501">
    <property type="entry name" value="MAJOR FACILITATOR SUPERFAMILY"/>
    <property type="match status" value="1"/>
</dbReference>
<reference evidence="9" key="1">
    <citation type="submission" date="2021-03" db="EMBL/GenBank/DDBJ databases">
        <title>Antimicrobial resistance genes in bacteria isolated from Japanese honey, and their potential for conferring macrolide and lincosamide resistance in the American foulbrood pathogen Paenibacillus larvae.</title>
        <authorList>
            <person name="Okamoto M."/>
            <person name="Kumagai M."/>
            <person name="Kanamori H."/>
            <person name="Takamatsu D."/>
        </authorList>
    </citation>
    <scope>NUCLEOTIDE SEQUENCE</scope>
    <source>
        <strain evidence="9">J40TS1</strain>
    </source>
</reference>
<dbReference type="PROSITE" id="PS00216">
    <property type="entry name" value="SUGAR_TRANSPORT_1"/>
    <property type="match status" value="1"/>
</dbReference>
<dbReference type="Gene3D" id="1.20.1720.10">
    <property type="entry name" value="Multidrug resistance protein D"/>
    <property type="match status" value="1"/>
</dbReference>
<dbReference type="InterPro" id="IPR005829">
    <property type="entry name" value="Sugar_transporter_CS"/>
</dbReference>
<feature type="transmembrane region" description="Helical" evidence="7">
    <location>
        <begin position="80"/>
        <end position="100"/>
    </location>
</feature>
<evidence type="ECO:0000256" key="7">
    <source>
        <dbReference type="SAM" id="Phobius"/>
    </source>
</evidence>
<feature type="transmembrane region" description="Helical" evidence="7">
    <location>
        <begin position="12"/>
        <end position="29"/>
    </location>
</feature>
<proteinExistence type="predicted"/>
<dbReference type="FunFam" id="1.20.1720.10:FF:000004">
    <property type="entry name" value="EmrB/QacA family drug resistance transporter"/>
    <property type="match status" value="1"/>
</dbReference>
<dbReference type="PANTHER" id="PTHR23501:SF197">
    <property type="entry name" value="COMD"/>
    <property type="match status" value="1"/>
</dbReference>
<evidence type="ECO:0000259" key="8">
    <source>
        <dbReference type="PROSITE" id="PS50850"/>
    </source>
</evidence>
<dbReference type="PROSITE" id="PS50850">
    <property type="entry name" value="MFS"/>
    <property type="match status" value="1"/>
</dbReference>
<dbReference type="RefSeq" id="WP_213517051.1">
    <property type="nucleotide sequence ID" value="NZ_BOSE01000006.1"/>
</dbReference>
<keyword evidence="3" id="KW-1003">Cell membrane</keyword>
<dbReference type="AlphaFoldDB" id="A0A920CZK3"/>
<feature type="domain" description="Major facilitator superfamily (MFS) profile" evidence="8">
    <location>
        <begin position="16"/>
        <end position="501"/>
    </location>
</feature>
<protein>
    <submittedName>
        <fullName evidence="9">MFS transporter</fullName>
    </submittedName>
</protein>
<evidence type="ECO:0000313" key="9">
    <source>
        <dbReference type="EMBL" id="GIP17573.1"/>
    </source>
</evidence>
<dbReference type="GO" id="GO:0022857">
    <property type="term" value="F:transmembrane transporter activity"/>
    <property type="evidence" value="ECO:0007669"/>
    <property type="project" value="InterPro"/>
</dbReference>
<gene>
    <name evidence="9" type="ORF">J40TS1_32150</name>
</gene>
<feature type="transmembrane region" description="Helical" evidence="7">
    <location>
        <begin position="140"/>
        <end position="162"/>
    </location>
</feature>
<sequence>MEGNAYGLSRLQYNGLFAALLCSIFLTQLDQTIVSTALPTIATELNGFSSMSWVFTIYMLATTAMMPLAGKLSDLYGRRLFLLAGLALFVIGSVLCGMAQSMEQLIVFRGLKGIGAGFLMPITFTVVFSVMPKGNNKYQTLYMSVFALSSVVGPTIGALITSLLDWRYIFYINLPLGLIVFAVLFALLPRKSDSSSKAAGSIGYLAPILLVTGTLSTLLALKLGGVQYAWGSLEIIGLLVVGAAALLSFVVQQLKAGEPVIPFHLFRDRVIASTYITTFVQGIIMFAALVYVPLFVQGSLGGDVAYTGGALTPLMLCVMFGATLCGMLIQRYTWRFSMALSMLLCIVSLLMLIYLPEQVSFIWICFIMMLLGLGIGMMMMIGQTAVSMSVDDSIRGAATSSVSFFRSIGGVLGTAVLTMLVNNKLGLLMAANESELPSLAGELGVVTDPLAMLESNADLPASQLQLLQAMLGDSVQYGFWFLVAAAAAGLLASFWAGSARQQSDAEVVQAKIDQASAHML</sequence>
<evidence type="ECO:0000256" key="1">
    <source>
        <dbReference type="ARBA" id="ARBA00004651"/>
    </source>
</evidence>
<dbReference type="Pfam" id="PF07690">
    <property type="entry name" value="MFS_1"/>
    <property type="match status" value="1"/>
</dbReference>
<evidence type="ECO:0000256" key="3">
    <source>
        <dbReference type="ARBA" id="ARBA00022475"/>
    </source>
</evidence>
<feature type="transmembrane region" description="Helical" evidence="7">
    <location>
        <begin position="227"/>
        <end position="251"/>
    </location>
</feature>
<evidence type="ECO:0000256" key="6">
    <source>
        <dbReference type="ARBA" id="ARBA00023136"/>
    </source>
</evidence>
<organism evidence="9 10">
    <name type="scientific">Paenibacillus montaniterrae</name>
    <dbReference type="NCBI Taxonomy" id="429341"/>
    <lineage>
        <taxon>Bacteria</taxon>
        <taxon>Bacillati</taxon>
        <taxon>Bacillota</taxon>
        <taxon>Bacilli</taxon>
        <taxon>Bacillales</taxon>
        <taxon>Paenibacillaceae</taxon>
        <taxon>Paenibacillus</taxon>
    </lineage>
</organism>
<dbReference type="GO" id="GO:0005886">
    <property type="term" value="C:plasma membrane"/>
    <property type="evidence" value="ECO:0007669"/>
    <property type="project" value="UniProtKB-SubCell"/>
</dbReference>
<feature type="transmembrane region" description="Helical" evidence="7">
    <location>
        <begin position="201"/>
        <end position="221"/>
    </location>
</feature>
<keyword evidence="10" id="KW-1185">Reference proteome</keyword>